<protein>
    <submittedName>
        <fullName evidence="4">Annexin</fullName>
    </submittedName>
</protein>
<dbReference type="PROSITE" id="PS51897">
    <property type="entry name" value="ANNEXIN_2"/>
    <property type="match status" value="1"/>
</dbReference>
<dbReference type="GO" id="GO:0012506">
    <property type="term" value="C:vesicle membrane"/>
    <property type="evidence" value="ECO:0007669"/>
    <property type="project" value="TreeGrafter"/>
</dbReference>
<dbReference type="PRINTS" id="PR00196">
    <property type="entry name" value="ANNEXIN"/>
</dbReference>
<dbReference type="SUPFAM" id="SSF47874">
    <property type="entry name" value="Annexin"/>
    <property type="match status" value="1"/>
</dbReference>
<keyword evidence="3" id="KW-0041">Annexin</keyword>
<dbReference type="GO" id="GO:0005544">
    <property type="term" value="F:calcium-dependent phospholipid binding"/>
    <property type="evidence" value="ECO:0007669"/>
    <property type="project" value="InterPro"/>
</dbReference>
<dbReference type="GO" id="GO:0005634">
    <property type="term" value="C:nucleus"/>
    <property type="evidence" value="ECO:0007669"/>
    <property type="project" value="TreeGrafter"/>
</dbReference>
<comment type="similarity">
    <text evidence="1">Belongs to the annexin family.</text>
</comment>
<evidence type="ECO:0000256" key="1">
    <source>
        <dbReference type="ARBA" id="ARBA00007831"/>
    </source>
</evidence>
<dbReference type="GO" id="GO:0005509">
    <property type="term" value="F:calcium ion binding"/>
    <property type="evidence" value="ECO:0007669"/>
    <property type="project" value="InterPro"/>
</dbReference>
<dbReference type="InterPro" id="IPR037104">
    <property type="entry name" value="Annexin_sf"/>
</dbReference>
<organism evidence="4 5">
    <name type="scientific">Kipferlia bialata</name>
    <dbReference type="NCBI Taxonomy" id="797122"/>
    <lineage>
        <taxon>Eukaryota</taxon>
        <taxon>Metamonada</taxon>
        <taxon>Carpediemonas-like organisms</taxon>
        <taxon>Kipferlia</taxon>
    </lineage>
</organism>
<dbReference type="AlphaFoldDB" id="A0A9K3D899"/>
<accession>A0A9K3D899</accession>
<keyword evidence="2" id="KW-0677">Repeat</keyword>
<dbReference type="PANTHER" id="PTHR10502">
    <property type="entry name" value="ANNEXIN"/>
    <property type="match status" value="1"/>
</dbReference>
<proteinExistence type="inferred from homology"/>
<dbReference type="Pfam" id="PF00191">
    <property type="entry name" value="Annexin"/>
    <property type="match status" value="1"/>
</dbReference>
<evidence type="ECO:0000256" key="3">
    <source>
        <dbReference type="ARBA" id="ARBA00023216"/>
    </source>
</evidence>
<sequence>MEPTPELIAAADALYNAISGGGTDDETVISTLATHTNPQIQAIRRSYEARYARDLIDDIKGDTTGKYEDLLVAVVTERHRQEAMYIRKACKVCI</sequence>
<dbReference type="InterPro" id="IPR001464">
    <property type="entry name" value="Annexin"/>
</dbReference>
<dbReference type="GO" id="GO:0005886">
    <property type="term" value="C:plasma membrane"/>
    <property type="evidence" value="ECO:0007669"/>
    <property type="project" value="TreeGrafter"/>
</dbReference>
<evidence type="ECO:0000313" key="5">
    <source>
        <dbReference type="Proteomes" id="UP000265618"/>
    </source>
</evidence>
<gene>
    <name evidence="4" type="ORF">KIPB_012946</name>
</gene>
<comment type="caution">
    <text evidence="4">The sequence shown here is derived from an EMBL/GenBank/DDBJ whole genome shotgun (WGS) entry which is preliminary data.</text>
</comment>
<dbReference type="InterPro" id="IPR018502">
    <property type="entry name" value="Annexin_repeat"/>
</dbReference>
<dbReference type="EMBL" id="BDIP01005928">
    <property type="protein sequence ID" value="GIQ90230.1"/>
    <property type="molecule type" value="Genomic_DNA"/>
</dbReference>
<dbReference type="FunFam" id="1.10.220.10:FF:000005">
    <property type="entry name" value="Annexin"/>
    <property type="match status" value="1"/>
</dbReference>
<reference evidence="4 5" key="1">
    <citation type="journal article" date="2018" name="PLoS ONE">
        <title>The draft genome of Kipferlia bialata reveals reductive genome evolution in fornicate parasites.</title>
        <authorList>
            <person name="Tanifuji G."/>
            <person name="Takabayashi S."/>
            <person name="Kume K."/>
            <person name="Takagi M."/>
            <person name="Nakayama T."/>
            <person name="Kamikawa R."/>
            <person name="Inagaki Y."/>
            <person name="Hashimoto T."/>
        </authorList>
    </citation>
    <scope>NUCLEOTIDE SEQUENCE [LARGE SCALE GENOMIC DNA]</scope>
    <source>
        <strain evidence="4">NY0173</strain>
    </source>
</reference>
<dbReference type="GO" id="GO:0005737">
    <property type="term" value="C:cytoplasm"/>
    <property type="evidence" value="ECO:0007669"/>
    <property type="project" value="TreeGrafter"/>
</dbReference>
<evidence type="ECO:0000256" key="2">
    <source>
        <dbReference type="ARBA" id="ARBA00022737"/>
    </source>
</evidence>
<dbReference type="GO" id="GO:0001786">
    <property type="term" value="F:phosphatidylserine binding"/>
    <property type="evidence" value="ECO:0007669"/>
    <property type="project" value="TreeGrafter"/>
</dbReference>
<dbReference type="SMART" id="SM00335">
    <property type="entry name" value="ANX"/>
    <property type="match status" value="1"/>
</dbReference>
<dbReference type="PANTHER" id="PTHR10502:SF102">
    <property type="entry name" value="ANNEXIN B11"/>
    <property type="match status" value="1"/>
</dbReference>
<evidence type="ECO:0000313" key="4">
    <source>
        <dbReference type="EMBL" id="GIQ90230.1"/>
    </source>
</evidence>
<dbReference type="OrthoDB" id="37886at2759"/>
<dbReference type="Proteomes" id="UP000265618">
    <property type="component" value="Unassembled WGS sequence"/>
</dbReference>
<dbReference type="Gene3D" id="1.10.220.10">
    <property type="entry name" value="Annexin"/>
    <property type="match status" value="1"/>
</dbReference>
<keyword evidence="5" id="KW-1185">Reference proteome</keyword>
<name>A0A9K3D899_9EUKA</name>